<sequence>MDMAFEFSTTTNICYVEIQFSRDISASFPYPKIFGGEQF</sequence>
<name>I3D525_9ARCH</name>
<comment type="caution">
    <text evidence="1">The sequence shown here is derived from an EMBL/GenBank/DDBJ whole genome shotgun (WGS) entry which is preliminary data.</text>
</comment>
<dbReference type="Proteomes" id="UP000003423">
    <property type="component" value="Unassembled WGS sequence"/>
</dbReference>
<dbReference type="AlphaFoldDB" id="I3D525"/>
<protein>
    <submittedName>
        <fullName evidence="1">Uncharacterized protein</fullName>
    </submittedName>
</protein>
<keyword evidence="2" id="KW-1185">Reference proteome</keyword>
<evidence type="ECO:0000313" key="1">
    <source>
        <dbReference type="EMBL" id="EIJ66818.1"/>
    </source>
</evidence>
<organism evidence="1 2">
    <name type="scientific">Candidatus Nitrosopumilus salarius BD31</name>
    <dbReference type="NCBI Taxonomy" id="859350"/>
    <lineage>
        <taxon>Archaea</taxon>
        <taxon>Nitrososphaerota</taxon>
        <taxon>Nitrososphaeria</taxon>
        <taxon>Nitrosopumilales</taxon>
        <taxon>Nitrosopumilaceae</taxon>
        <taxon>Nitrosopumilus</taxon>
    </lineage>
</organism>
<proteinExistence type="predicted"/>
<dbReference type="PATRIC" id="fig|859350.6.peg.165"/>
<dbReference type="EMBL" id="AEXL02000023">
    <property type="protein sequence ID" value="EIJ66818.1"/>
    <property type="molecule type" value="Genomic_DNA"/>
</dbReference>
<accession>I3D525</accession>
<gene>
    <name evidence="1" type="ORF">BD31_I0214</name>
</gene>
<evidence type="ECO:0000313" key="2">
    <source>
        <dbReference type="Proteomes" id="UP000003423"/>
    </source>
</evidence>
<reference evidence="1 2" key="1">
    <citation type="journal article" date="2012" name="J. Bacteriol.">
        <title>Genome sequence of "Candidatus Nitrosopumilus salaria" BD31, an ammonia-oxidizing archaeon from the San Francisco Bay estuary.</title>
        <authorList>
            <person name="Mosier A.C."/>
            <person name="Allen E.E."/>
            <person name="Kim M."/>
            <person name="Ferriera S."/>
            <person name="Francis C.A."/>
        </authorList>
    </citation>
    <scope>NUCLEOTIDE SEQUENCE [LARGE SCALE GENOMIC DNA]</scope>
    <source>
        <strain evidence="1 2">BD31</strain>
    </source>
</reference>